<gene>
    <name evidence="3" type="ORF">PFICI_06260</name>
</gene>
<evidence type="ECO:0000256" key="1">
    <source>
        <dbReference type="SAM" id="MobiDB-lite"/>
    </source>
</evidence>
<feature type="region of interest" description="Disordered" evidence="1">
    <location>
        <begin position="87"/>
        <end position="147"/>
    </location>
</feature>
<name>W3X586_PESFW</name>
<protein>
    <recommendedName>
        <fullName evidence="5">Acetylserotonin methytransferase-like protein</fullName>
    </recommendedName>
</protein>
<feature type="transmembrane region" description="Helical" evidence="2">
    <location>
        <begin position="563"/>
        <end position="581"/>
    </location>
</feature>
<dbReference type="OMA" id="KHPPNDG"/>
<evidence type="ECO:0000313" key="4">
    <source>
        <dbReference type="Proteomes" id="UP000030651"/>
    </source>
</evidence>
<feature type="region of interest" description="Disordered" evidence="1">
    <location>
        <begin position="470"/>
        <end position="517"/>
    </location>
</feature>
<keyword evidence="4" id="KW-1185">Reference proteome</keyword>
<feature type="compositionally biased region" description="Basic and acidic residues" evidence="1">
    <location>
        <begin position="486"/>
        <end position="495"/>
    </location>
</feature>
<proteinExistence type="predicted"/>
<keyword evidence="2" id="KW-0812">Transmembrane</keyword>
<feature type="compositionally biased region" description="Low complexity" evidence="1">
    <location>
        <begin position="187"/>
        <end position="201"/>
    </location>
</feature>
<evidence type="ECO:0000256" key="2">
    <source>
        <dbReference type="SAM" id="Phobius"/>
    </source>
</evidence>
<evidence type="ECO:0008006" key="5">
    <source>
        <dbReference type="Google" id="ProtNLM"/>
    </source>
</evidence>
<feature type="region of interest" description="Disordered" evidence="1">
    <location>
        <begin position="178"/>
        <end position="223"/>
    </location>
</feature>
<feature type="compositionally biased region" description="Pro residues" evidence="1">
    <location>
        <begin position="474"/>
        <end position="485"/>
    </location>
</feature>
<dbReference type="OrthoDB" id="5383338at2759"/>
<keyword evidence="2" id="KW-0472">Membrane</keyword>
<keyword evidence="2" id="KW-1133">Transmembrane helix</keyword>
<feature type="compositionally biased region" description="Polar residues" evidence="1">
    <location>
        <begin position="10"/>
        <end position="19"/>
    </location>
</feature>
<dbReference type="RefSeq" id="XP_007833032.1">
    <property type="nucleotide sequence ID" value="XM_007834841.1"/>
</dbReference>
<dbReference type="GeneID" id="19271273"/>
<accession>W3X586</accession>
<sequence length="590" mass="65657">MSPVAGPSGGSFSLFPNTHTSKPPSRKTTPRPRAASPQGQEREDQSFQMTPPRNGRRTPEDLSQFVIDGSPSQYAVQYNQQDIEPMAAQPFDPSDAPIRTDTAFSGATTLVRGNSTRSRSSIAKRPFEDEPESSAGQEPAGFRSIFPQYDHSLPFDRQEYFPTQTSPSHIPRQVISRQSHVPGGTDSRSPPVRSPLRSPLSAGSAQRWPPRHQDPPVIPPVSTTEDLRDYWKAANGWKATSTDGRTYCMKLEPEKDTPIYYLSSTTQPFYHMRVVPTSASAYITLSRHDPSKSFKERDPMADSRPQGILAALRETEKSKTWHEAITTTLEEESRRLPPEDGLVALLYPCAATKMALDKPGDIQAVMTAERECARLVWDEDSQNYFLVHPALATPFCITVERNQAWSRTEYTLEHIESPQHLAKLTRDGTGEGWMELDTLIAGRIEAHYILDVAVTALLIVANQDEKNHKIETFEPPPMMLPPPPAHLRESGRESRTSLASRLTGGKDGKKSKNKKRGKLEEIELDLESQTSSLGKQLDVKDKDKLPSTTRTVIKLISFAFKCLIWALTLAFKALVAIVAGLSKCLTSEKL</sequence>
<dbReference type="STRING" id="1229662.W3X586"/>
<dbReference type="AlphaFoldDB" id="W3X586"/>
<evidence type="ECO:0000313" key="3">
    <source>
        <dbReference type="EMBL" id="ETS81258.1"/>
    </source>
</evidence>
<organism evidence="3 4">
    <name type="scientific">Pestalotiopsis fici (strain W106-1 / CGMCC3.15140)</name>
    <dbReference type="NCBI Taxonomy" id="1229662"/>
    <lineage>
        <taxon>Eukaryota</taxon>
        <taxon>Fungi</taxon>
        <taxon>Dikarya</taxon>
        <taxon>Ascomycota</taxon>
        <taxon>Pezizomycotina</taxon>
        <taxon>Sordariomycetes</taxon>
        <taxon>Xylariomycetidae</taxon>
        <taxon>Amphisphaeriales</taxon>
        <taxon>Sporocadaceae</taxon>
        <taxon>Pestalotiopsis</taxon>
    </lineage>
</organism>
<reference evidence="4" key="1">
    <citation type="journal article" date="2015" name="BMC Genomics">
        <title>Genomic and transcriptomic analysis of the endophytic fungus Pestalotiopsis fici reveals its lifestyle and high potential for synthesis of natural products.</title>
        <authorList>
            <person name="Wang X."/>
            <person name="Zhang X."/>
            <person name="Liu L."/>
            <person name="Xiang M."/>
            <person name="Wang W."/>
            <person name="Sun X."/>
            <person name="Che Y."/>
            <person name="Guo L."/>
            <person name="Liu G."/>
            <person name="Guo L."/>
            <person name="Wang C."/>
            <person name="Yin W.B."/>
            <person name="Stadler M."/>
            <person name="Zhang X."/>
            <person name="Liu X."/>
        </authorList>
    </citation>
    <scope>NUCLEOTIDE SEQUENCE [LARGE SCALE GENOMIC DNA]</scope>
    <source>
        <strain evidence="4">W106-1 / CGMCC3.15140</strain>
    </source>
</reference>
<dbReference type="KEGG" id="pfy:PFICI_06260"/>
<dbReference type="HOGENOM" id="CLU_005933_0_0_1"/>
<dbReference type="InParanoid" id="W3X586"/>
<feature type="compositionally biased region" description="Polar residues" evidence="1">
    <location>
        <begin position="102"/>
        <end position="121"/>
    </location>
</feature>
<dbReference type="Proteomes" id="UP000030651">
    <property type="component" value="Unassembled WGS sequence"/>
</dbReference>
<feature type="region of interest" description="Disordered" evidence="1">
    <location>
        <begin position="1"/>
        <end position="73"/>
    </location>
</feature>
<dbReference type="EMBL" id="KI912112">
    <property type="protein sequence ID" value="ETS81258.1"/>
    <property type="molecule type" value="Genomic_DNA"/>
</dbReference>
<dbReference type="eggNOG" id="ENOG502SETB">
    <property type="taxonomic scope" value="Eukaryota"/>
</dbReference>